<proteinExistence type="predicted"/>
<reference evidence="2" key="1">
    <citation type="submission" date="2020-07" db="EMBL/GenBank/DDBJ databases">
        <title>Koleobacter methoxysyntrophicus gen. nov., sp. nov., a novel anaerobic bacterium isolated from deep subsurface oil field and proposal of Koleobacterales ord. nov. in the phylum Firmicutes.</title>
        <authorList>
            <person name="Sakamoto S."/>
            <person name="Tamaki H."/>
        </authorList>
    </citation>
    <scope>NUCLEOTIDE SEQUENCE</scope>
    <source>
        <strain evidence="2">NRmbB1</strain>
    </source>
</reference>
<name>A0A8A0RJ15_9FIRM</name>
<keyword evidence="3" id="KW-1185">Reference proteome</keyword>
<feature type="compositionally biased region" description="Basic residues" evidence="1">
    <location>
        <begin position="65"/>
        <end position="79"/>
    </location>
</feature>
<evidence type="ECO:0000256" key="1">
    <source>
        <dbReference type="SAM" id="MobiDB-lite"/>
    </source>
</evidence>
<feature type="region of interest" description="Disordered" evidence="1">
    <location>
        <begin position="65"/>
        <end position="85"/>
    </location>
</feature>
<dbReference type="KEGG" id="kme:H0A61_00763"/>
<sequence>MKHSLPPFLVKEIKPSLRMPLKQSDIYKDANFMHFVELLAEHEDISISYSCLHTILTNADIKSPKKRRRFKSHRRRKRKPQEGLLFQMDVSPEDSDRDILYMLEEIFLTNYA</sequence>
<organism evidence="2 3">
    <name type="scientific">Koleobacter methoxysyntrophicus</name>
    <dbReference type="NCBI Taxonomy" id="2751313"/>
    <lineage>
        <taxon>Bacteria</taxon>
        <taxon>Bacillati</taxon>
        <taxon>Bacillota</taxon>
        <taxon>Clostridia</taxon>
        <taxon>Koleobacterales</taxon>
        <taxon>Koleobacteraceae</taxon>
        <taxon>Koleobacter</taxon>
    </lineage>
</organism>
<dbReference type="EMBL" id="CP059066">
    <property type="protein sequence ID" value="QSQ08441.1"/>
    <property type="molecule type" value="Genomic_DNA"/>
</dbReference>
<evidence type="ECO:0000313" key="2">
    <source>
        <dbReference type="EMBL" id="QSQ08441.1"/>
    </source>
</evidence>
<accession>A0A8A0RJ15</accession>
<dbReference type="Proteomes" id="UP000662904">
    <property type="component" value="Chromosome"/>
</dbReference>
<gene>
    <name evidence="2" type="ORF">H0A61_00763</name>
</gene>
<evidence type="ECO:0000313" key="3">
    <source>
        <dbReference type="Proteomes" id="UP000662904"/>
    </source>
</evidence>
<dbReference type="AlphaFoldDB" id="A0A8A0RJ15"/>
<protein>
    <submittedName>
        <fullName evidence="2">Uncharacterized protein</fullName>
    </submittedName>
</protein>